<sequence>MKRENIVTANVRELPGRITRARAAALHTSGHIPPPKPPTQQNQKQALRTNSKRASTDENNTKAAGNACIQRKRRAVLQDVTNALCKPSYGNCINATKIQAKNSKPAKKGQAKLTEMAPSVAVDSKTNVVQGTVKPEIKSDEFCRSINVEDGNILMRSTKDVKDVRQLENQSSGVNPKFQSPAYKADNGSLSADTVTSGNQHIVNIEADYKAPLLCSLYAPDIYNHLSVAELERRPYAGFMETIQQDITKTMRGILIDWLVEVSEEYKVVPDTLYLTVYLIDWFLCHNYIERNRLQLLGITCLLIASKYEEICAPRVEELCFMTDNTYSREEVLKMESQVLKYFGFQLFAPTTKTFLRRFLRAAQASYKSPSLELEYLANYLAELTLVDYSFLNFLPSVIAASAVFLSKWTLDQSSHPWNPILEYYTRYKPLDLKVTVLALQELQLNTSGCPLNAVRMKYRHQKYKSVAAVSSLNGPNPPSKLSPMPAQFSKSEISYSTGVRPDTRAHDWSSPLSMFGILLAGSGCSWMQDNSMCHNNSAGSDCGEGPLYSVFPTKPAAVSSVQDLFKFICSGPLIDKLGLTPEAVAESIDKWLSYGLHLCRLFQLNELYLNEPQKVRLYHYYIPVFFWCEDQISQHRSLYKDGNDIPPLVIGFSAPQGCGKTTLVFALGYLFKVTGRKSASISIDDFYLTAEGQAKLREENPGNALLELRGNAGSHDLPFSVETLSALTKLSMKIKLPRYDKSAYSGKGDRADPSTWPEVEGPLTVVLFEGWMLGFKPLPLEVVKAVDPQLETVNKNLEAYYDAWYKFVKAWIIIKIKDPSCVYQWRLQAEIAMREAGNPGMSDDEVKDFVSRYLPAYNAYLPTLYSEGPEGSDSKRLIVVEIDEGRNPILGN</sequence>
<feature type="domain" description="Cyclin-like" evidence="9">
    <location>
        <begin position="354"/>
        <end position="442"/>
    </location>
</feature>
<dbReference type="GO" id="GO:0051301">
    <property type="term" value="P:cell division"/>
    <property type="evidence" value="ECO:0007669"/>
    <property type="project" value="UniProtKB-KW"/>
</dbReference>
<dbReference type="Pfam" id="PF02984">
    <property type="entry name" value="Cyclin_C"/>
    <property type="match status" value="1"/>
</dbReference>
<evidence type="ECO:0000313" key="11">
    <source>
        <dbReference type="EMBL" id="TQE04425.1"/>
    </source>
</evidence>
<feature type="region of interest" description="Disordered" evidence="8">
    <location>
        <begin position="28"/>
        <end position="65"/>
    </location>
</feature>
<evidence type="ECO:0000256" key="4">
    <source>
        <dbReference type="ARBA" id="ARBA00023127"/>
    </source>
</evidence>
<evidence type="ECO:0000256" key="3">
    <source>
        <dbReference type="ARBA" id="ARBA00022618"/>
    </source>
</evidence>
<dbReference type="EMBL" id="VIEB01000140">
    <property type="protein sequence ID" value="TQE04425.1"/>
    <property type="molecule type" value="Genomic_DNA"/>
</dbReference>
<dbReference type="FunFam" id="1.10.472.10:FF:000013">
    <property type="entry name" value="Cyclin A1"/>
    <property type="match status" value="1"/>
</dbReference>
<evidence type="ECO:0000256" key="5">
    <source>
        <dbReference type="ARBA" id="ARBA00023306"/>
    </source>
</evidence>
<evidence type="ECO:0000259" key="10">
    <source>
        <dbReference type="SMART" id="SM01332"/>
    </source>
</evidence>
<dbReference type="FunFam" id="3.40.50.300:FF:001210">
    <property type="entry name" value="D-glycerate 3-kinase, chloroplastic"/>
    <property type="match status" value="1"/>
</dbReference>
<dbReference type="InterPro" id="IPR027417">
    <property type="entry name" value="P-loop_NTPase"/>
</dbReference>
<reference evidence="11 12" key="1">
    <citation type="journal article" date="2019" name="G3 (Bethesda)">
        <title>Sequencing of a Wild Apple (Malus baccata) Genome Unravels the Differences Between Cultivated and Wild Apple Species Regarding Disease Resistance and Cold Tolerance.</title>
        <authorList>
            <person name="Chen X."/>
        </authorList>
    </citation>
    <scope>NUCLEOTIDE SEQUENCE [LARGE SCALE GENOMIC DNA]</scope>
    <source>
        <strain evidence="12">cv. Shandingzi</strain>
        <tissue evidence="11">Leaves</tissue>
    </source>
</reference>
<dbReference type="Proteomes" id="UP000315295">
    <property type="component" value="Unassembled WGS sequence"/>
</dbReference>
<dbReference type="InterPro" id="IPR006671">
    <property type="entry name" value="Cyclin_N"/>
</dbReference>
<evidence type="ECO:0000256" key="2">
    <source>
        <dbReference type="ARBA" id="ARBA00011177"/>
    </source>
</evidence>
<keyword evidence="12" id="KW-1185">Reference proteome</keyword>
<evidence type="ECO:0000313" key="12">
    <source>
        <dbReference type="Proteomes" id="UP000315295"/>
    </source>
</evidence>
<evidence type="ECO:0000256" key="7">
    <source>
        <dbReference type="RuleBase" id="RU000383"/>
    </source>
</evidence>
<dbReference type="InterPro" id="IPR013763">
    <property type="entry name" value="Cyclin-like_dom"/>
</dbReference>
<keyword evidence="4 7" id="KW-0195">Cyclin</keyword>
<name>A0A540N041_MALBA</name>
<dbReference type="STRING" id="106549.A0A540N041"/>
<dbReference type="SMART" id="SM00385">
    <property type="entry name" value="CYCLIN"/>
    <property type="match status" value="2"/>
</dbReference>
<evidence type="ECO:0000259" key="9">
    <source>
        <dbReference type="SMART" id="SM00385"/>
    </source>
</evidence>
<dbReference type="InterPro" id="IPR004367">
    <property type="entry name" value="Cyclin_C-dom"/>
</dbReference>
<proteinExistence type="inferred from homology"/>
<accession>A0A540N041</accession>
<feature type="domain" description="Cyclin-like" evidence="9">
    <location>
        <begin position="257"/>
        <end position="341"/>
    </location>
</feature>
<evidence type="ECO:0000256" key="1">
    <source>
        <dbReference type="ARBA" id="ARBA00006955"/>
    </source>
</evidence>
<evidence type="ECO:0000256" key="8">
    <source>
        <dbReference type="SAM" id="MobiDB-lite"/>
    </source>
</evidence>
<dbReference type="AlphaFoldDB" id="A0A540N041"/>
<organism evidence="11 12">
    <name type="scientific">Malus baccata</name>
    <name type="common">Siberian crab apple</name>
    <name type="synonym">Pyrus baccata</name>
    <dbReference type="NCBI Taxonomy" id="106549"/>
    <lineage>
        <taxon>Eukaryota</taxon>
        <taxon>Viridiplantae</taxon>
        <taxon>Streptophyta</taxon>
        <taxon>Embryophyta</taxon>
        <taxon>Tracheophyta</taxon>
        <taxon>Spermatophyta</taxon>
        <taxon>Magnoliopsida</taxon>
        <taxon>eudicotyledons</taxon>
        <taxon>Gunneridae</taxon>
        <taxon>Pentapetalae</taxon>
        <taxon>rosids</taxon>
        <taxon>fabids</taxon>
        <taxon>Rosales</taxon>
        <taxon>Rosaceae</taxon>
        <taxon>Amygdaloideae</taxon>
        <taxon>Maleae</taxon>
        <taxon>Malus</taxon>
    </lineage>
</organism>
<dbReference type="InterPro" id="IPR039361">
    <property type="entry name" value="Cyclin"/>
</dbReference>
<dbReference type="PANTHER" id="PTHR10177">
    <property type="entry name" value="CYCLINS"/>
    <property type="match status" value="1"/>
</dbReference>
<comment type="similarity">
    <text evidence="1">Belongs to the cyclin family. Cyclin AB subfamily.</text>
</comment>
<dbReference type="Gene3D" id="3.40.50.300">
    <property type="entry name" value="P-loop containing nucleotide triphosphate hydrolases"/>
    <property type="match status" value="1"/>
</dbReference>
<feature type="domain" description="Cyclin C-terminal" evidence="10">
    <location>
        <begin position="350"/>
        <end position="473"/>
    </location>
</feature>
<gene>
    <name evidence="11" type="ORF">C1H46_009945</name>
</gene>
<keyword evidence="3" id="KW-0132">Cell division</keyword>
<dbReference type="CDD" id="cd20562">
    <property type="entry name" value="CYCLIN_AtCycA_like_rpt1"/>
    <property type="match status" value="1"/>
</dbReference>
<dbReference type="FunFam" id="1.10.472.10:FF:000167">
    <property type="entry name" value="Mitotic cyclin 6"/>
    <property type="match status" value="1"/>
</dbReference>
<dbReference type="CDD" id="cd20506">
    <property type="entry name" value="CYCLIN_AtCycA-like_rpt2"/>
    <property type="match status" value="1"/>
</dbReference>
<comment type="caution">
    <text evidence="11">The sequence shown here is derived from an EMBL/GenBank/DDBJ whole genome shotgun (WGS) entry which is preliminary data.</text>
</comment>
<keyword evidence="5" id="KW-0131">Cell cycle</keyword>
<comment type="subunit">
    <text evidence="2">Interacts with the CDC2 protein kinase to form a serine/threonine kinase holoenzyme complex also known as maturation promoting factor (MPF). The cyclin subunit imparts substrate specificity to the complex.</text>
</comment>
<dbReference type="Pfam" id="PF00134">
    <property type="entry name" value="Cyclin_N"/>
    <property type="match status" value="1"/>
</dbReference>
<evidence type="ECO:0000256" key="6">
    <source>
        <dbReference type="ARBA" id="ARBA00032263"/>
    </source>
</evidence>
<dbReference type="Gene3D" id="1.10.472.10">
    <property type="entry name" value="Cyclin-like"/>
    <property type="match status" value="2"/>
</dbReference>
<dbReference type="SMART" id="SM01332">
    <property type="entry name" value="Cyclin_C"/>
    <property type="match status" value="1"/>
</dbReference>
<dbReference type="SUPFAM" id="SSF47954">
    <property type="entry name" value="Cyclin-like"/>
    <property type="match status" value="2"/>
</dbReference>
<protein>
    <recommendedName>
        <fullName evidence="6">B-like cyclin</fullName>
    </recommendedName>
</protein>
<dbReference type="InterPro" id="IPR036915">
    <property type="entry name" value="Cyclin-like_sf"/>
</dbReference>
<dbReference type="SUPFAM" id="SSF52540">
    <property type="entry name" value="P-loop containing nucleoside triphosphate hydrolases"/>
    <property type="match status" value="1"/>
</dbReference>